<dbReference type="Proteomes" id="UP000215335">
    <property type="component" value="Unassembled WGS sequence"/>
</dbReference>
<gene>
    <name evidence="1" type="ORF">TSAR_011406</name>
</gene>
<reference evidence="1 2" key="1">
    <citation type="journal article" date="2017" name="Curr. Biol.">
        <title>The Evolution of Venom by Co-option of Single-Copy Genes.</title>
        <authorList>
            <person name="Martinson E.O."/>
            <person name="Mrinalini"/>
            <person name="Kelkar Y.D."/>
            <person name="Chang C.H."/>
            <person name="Werren J.H."/>
        </authorList>
    </citation>
    <scope>NUCLEOTIDE SEQUENCE [LARGE SCALE GENOMIC DNA]</scope>
    <source>
        <strain evidence="1 2">Alberta</strain>
        <tissue evidence="1">Whole body</tissue>
    </source>
</reference>
<dbReference type="InterPro" id="IPR035992">
    <property type="entry name" value="Ricin_B-like_lectins"/>
</dbReference>
<dbReference type="SUPFAM" id="SSF50370">
    <property type="entry name" value="Ricin B-like lectins"/>
    <property type="match status" value="1"/>
</dbReference>
<evidence type="ECO:0000313" key="2">
    <source>
        <dbReference type="Proteomes" id="UP000215335"/>
    </source>
</evidence>
<dbReference type="AlphaFoldDB" id="A0A232EFV2"/>
<organism evidence="1 2">
    <name type="scientific">Trichomalopsis sarcophagae</name>
    <dbReference type="NCBI Taxonomy" id="543379"/>
    <lineage>
        <taxon>Eukaryota</taxon>
        <taxon>Metazoa</taxon>
        <taxon>Ecdysozoa</taxon>
        <taxon>Arthropoda</taxon>
        <taxon>Hexapoda</taxon>
        <taxon>Insecta</taxon>
        <taxon>Pterygota</taxon>
        <taxon>Neoptera</taxon>
        <taxon>Endopterygota</taxon>
        <taxon>Hymenoptera</taxon>
        <taxon>Apocrita</taxon>
        <taxon>Proctotrupomorpha</taxon>
        <taxon>Chalcidoidea</taxon>
        <taxon>Pteromalidae</taxon>
        <taxon>Pteromalinae</taxon>
        <taxon>Trichomalopsis</taxon>
    </lineage>
</organism>
<dbReference type="PROSITE" id="PS50231">
    <property type="entry name" value="RICIN_B_LECTIN"/>
    <property type="match status" value="1"/>
</dbReference>
<name>A0A232EFV2_9HYME</name>
<keyword evidence="2" id="KW-1185">Reference proteome</keyword>
<accession>A0A232EFV2</accession>
<dbReference type="EMBL" id="NNAY01004927">
    <property type="protein sequence ID" value="OXU17231.1"/>
    <property type="molecule type" value="Genomic_DNA"/>
</dbReference>
<sequence length="73" mass="8341">MRLSSRRCRRDDDDARKAQKFCNSAIFVQYGQIMHVESGLCLDASIVKIGEIMVAGTCSIKTPDQKWKFDHYA</sequence>
<evidence type="ECO:0000313" key="1">
    <source>
        <dbReference type="EMBL" id="OXU17231.1"/>
    </source>
</evidence>
<proteinExistence type="predicted"/>
<comment type="caution">
    <text evidence="1">The sequence shown here is derived from an EMBL/GenBank/DDBJ whole genome shotgun (WGS) entry which is preliminary data.</text>
</comment>
<protein>
    <submittedName>
        <fullName evidence="1">Uncharacterized protein</fullName>
    </submittedName>
</protein>